<dbReference type="InterPro" id="IPR007074">
    <property type="entry name" value="LicD/FKTN/FKRP_NTP_transf"/>
</dbReference>
<evidence type="ECO:0000313" key="3">
    <source>
        <dbReference type="Proteomes" id="UP000242949"/>
    </source>
</evidence>
<protein>
    <submittedName>
        <fullName evidence="2">Lipopolysaccharide cholinephosphotransferase</fullName>
    </submittedName>
</protein>
<dbReference type="Proteomes" id="UP000242949">
    <property type="component" value="Unassembled WGS sequence"/>
</dbReference>
<dbReference type="EMBL" id="FMYI01000007">
    <property type="protein sequence ID" value="SDC38458.1"/>
    <property type="molecule type" value="Genomic_DNA"/>
</dbReference>
<gene>
    <name evidence="2" type="ORF">SAMN05421734_107102</name>
</gene>
<dbReference type="PANTHER" id="PTHR43404:SF2">
    <property type="entry name" value="LIPOPOLYSACCHARIDE CHOLINEPHOSPHOTRANSFERASE LICD"/>
    <property type="match status" value="1"/>
</dbReference>
<feature type="domain" description="LicD/FKTN/FKRP nucleotidyltransferase" evidence="1">
    <location>
        <begin position="26"/>
        <end position="222"/>
    </location>
</feature>
<dbReference type="GO" id="GO:0016740">
    <property type="term" value="F:transferase activity"/>
    <property type="evidence" value="ECO:0007669"/>
    <property type="project" value="UniProtKB-KW"/>
</dbReference>
<name>A0A1G6L5N7_9BACI</name>
<dbReference type="PANTHER" id="PTHR43404">
    <property type="entry name" value="LIPOPOLYSACCHARIDE CHOLINEPHOSPHOTRANSFERASE LICD"/>
    <property type="match status" value="1"/>
</dbReference>
<dbReference type="AlphaFoldDB" id="A0A1G6L5N7"/>
<organism evidence="2 3">
    <name type="scientific">Pelagirhabdus alkalitolerans</name>
    <dbReference type="NCBI Taxonomy" id="1612202"/>
    <lineage>
        <taxon>Bacteria</taxon>
        <taxon>Bacillati</taxon>
        <taxon>Bacillota</taxon>
        <taxon>Bacilli</taxon>
        <taxon>Bacillales</taxon>
        <taxon>Bacillaceae</taxon>
        <taxon>Pelagirhabdus</taxon>
    </lineage>
</organism>
<dbReference type="InterPro" id="IPR052942">
    <property type="entry name" value="LPS_cholinephosphotransferase"/>
</dbReference>
<dbReference type="Pfam" id="PF04991">
    <property type="entry name" value="LicD"/>
    <property type="match status" value="1"/>
</dbReference>
<dbReference type="OrthoDB" id="9786100at2"/>
<reference evidence="3" key="1">
    <citation type="submission" date="2016-09" db="EMBL/GenBank/DDBJ databases">
        <authorList>
            <person name="Varghese N."/>
            <person name="Submissions S."/>
        </authorList>
    </citation>
    <scope>NUCLEOTIDE SEQUENCE [LARGE SCALE GENOMIC DNA]</scope>
    <source>
        <strain evidence="3">S5</strain>
    </source>
</reference>
<evidence type="ECO:0000259" key="1">
    <source>
        <dbReference type="Pfam" id="PF04991"/>
    </source>
</evidence>
<dbReference type="STRING" id="1612202.SAMN05421734_107102"/>
<keyword evidence="3" id="KW-1185">Reference proteome</keyword>
<accession>A0A1G6L5N7</accession>
<proteinExistence type="predicted"/>
<dbReference type="RefSeq" id="WP_090796310.1">
    <property type="nucleotide sequence ID" value="NZ_FMYI01000007.1"/>
</dbReference>
<keyword evidence="2" id="KW-0808">Transferase</keyword>
<dbReference type="GO" id="GO:0009100">
    <property type="term" value="P:glycoprotein metabolic process"/>
    <property type="evidence" value="ECO:0007669"/>
    <property type="project" value="UniProtKB-ARBA"/>
</dbReference>
<sequence length="246" mass="29168">MNEELSQDEIHDRLFQLLVKINDIFKQHNITFFLSFGTLLGAVRHKDFIPWDDDLDIHIPEESFSEAMELLKAKLGNECAIVDQSSQQITWDIDTRLTDKKTLIYDESGQSYEHGLFIDFFKMKKINKFNRLNYSILKIMDNKINFASYKITKFIFILIKLLNKMVYLSIERLSINKSLVISDRILGGIYEYEEVFPLMLVSFRYDSFHAPKNADEILREQYDNYMNIPNPENRVKHISKCIWSDR</sequence>
<evidence type="ECO:0000313" key="2">
    <source>
        <dbReference type="EMBL" id="SDC38458.1"/>
    </source>
</evidence>